<evidence type="ECO:0000256" key="3">
    <source>
        <dbReference type="ARBA" id="ARBA00022723"/>
    </source>
</evidence>
<keyword evidence="3" id="KW-0479">Metal-binding</keyword>
<proteinExistence type="predicted"/>
<evidence type="ECO:0000313" key="6">
    <source>
        <dbReference type="EMBL" id="OGM31520.1"/>
    </source>
</evidence>
<dbReference type="GO" id="GO:0005737">
    <property type="term" value="C:cytoplasm"/>
    <property type="evidence" value="ECO:0007669"/>
    <property type="project" value="InterPro"/>
</dbReference>
<keyword evidence="5" id="KW-0460">Magnesium</keyword>
<dbReference type="Pfam" id="PF00719">
    <property type="entry name" value="Pyrophosphatase"/>
    <property type="match status" value="1"/>
</dbReference>
<name>A0A1F7YWB4_9BACT</name>
<evidence type="ECO:0000256" key="1">
    <source>
        <dbReference type="ARBA" id="ARBA00001946"/>
    </source>
</evidence>
<accession>A0A1F7YWB4</accession>
<evidence type="ECO:0000256" key="4">
    <source>
        <dbReference type="ARBA" id="ARBA00022801"/>
    </source>
</evidence>
<dbReference type="Proteomes" id="UP000178870">
    <property type="component" value="Unassembled WGS sequence"/>
</dbReference>
<evidence type="ECO:0000313" key="7">
    <source>
        <dbReference type="Proteomes" id="UP000178870"/>
    </source>
</evidence>
<dbReference type="GO" id="GO:0004427">
    <property type="term" value="F:inorganic diphosphate phosphatase activity"/>
    <property type="evidence" value="ECO:0007669"/>
    <property type="project" value="UniProtKB-EC"/>
</dbReference>
<gene>
    <name evidence="6" type="ORF">A2803_02175</name>
</gene>
<comment type="caution">
    <text evidence="6">The sequence shown here is derived from an EMBL/GenBank/DDBJ whole genome shotgun (WGS) entry which is preliminary data.</text>
</comment>
<dbReference type="GO" id="GO:0006796">
    <property type="term" value="P:phosphate-containing compound metabolic process"/>
    <property type="evidence" value="ECO:0007669"/>
    <property type="project" value="InterPro"/>
</dbReference>
<sequence length="114" mass="13008">MITNAKDFLGRGVEVVIDRPLGSKHPKHNFIYEANYGFVPNTSSPDGEELDAYYLGIDKPLKKAKGFCIAVIHRTNNDDDKLVVVPKGIKLSDEEIGRLTHFQEQWFEHIIIRK</sequence>
<evidence type="ECO:0000256" key="5">
    <source>
        <dbReference type="ARBA" id="ARBA00022842"/>
    </source>
</evidence>
<dbReference type="SUPFAM" id="SSF50324">
    <property type="entry name" value="Inorganic pyrophosphatase"/>
    <property type="match status" value="1"/>
</dbReference>
<protein>
    <recommendedName>
        <fullName evidence="2">inorganic diphosphatase</fullName>
        <ecNumber evidence="2">3.6.1.1</ecNumber>
    </recommendedName>
</protein>
<dbReference type="AlphaFoldDB" id="A0A1F7YWB4"/>
<dbReference type="InterPro" id="IPR036649">
    <property type="entry name" value="Pyrophosphatase_sf"/>
</dbReference>
<organism evidence="6 7">
    <name type="scientific">Candidatus Woesebacteria bacterium RIFCSPHIGHO2_01_FULL_44_21</name>
    <dbReference type="NCBI Taxonomy" id="1802503"/>
    <lineage>
        <taxon>Bacteria</taxon>
        <taxon>Candidatus Woeseibacteriota</taxon>
    </lineage>
</organism>
<dbReference type="EMBL" id="MGGP01000024">
    <property type="protein sequence ID" value="OGM31520.1"/>
    <property type="molecule type" value="Genomic_DNA"/>
</dbReference>
<dbReference type="Gene3D" id="3.90.80.10">
    <property type="entry name" value="Inorganic pyrophosphatase"/>
    <property type="match status" value="1"/>
</dbReference>
<dbReference type="InterPro" id="IPR008162">
    <property type="entry name" value="Pyrophosphatase"/>
</dbReference>
<comment type="cofactor">
    <cofactor evidence="1">
        <name>Mg(2+)</name>
        <dbReference type="ChEBI" id="CHEBI:18420"/>
    </cofactor>
</comment>
<keyword evidence="4" id="KW-0378">Hydrolase</keyword>
<dbReference type="EC" id="3.6.1.1" evidence="2"/>
<evidence type="ECO:0000256" key="2">
    <source>
        <dbReference type="ARBA" id="ARBA00012146"/>
    </source>
</evidence>
<reference evidence="6 7" key="1">
    <citation type="journal article" date="2016" name="Nat. Commun.">
        <title>Thousands of microbial genomes shed light on interconnected biogeochemical processes in an aquifer system.</title>
        <authorList>
            <person name="Anantharaman K."/>
            <person name="Brown C.T."/>
            <person name="Hug L.A."/>
            <person name="Sharon I."/>
            <person name="Castelle C.J."/>
            <person name="Probst A.J."/>
            <person name="Thomas B.C."/>
            <person name="Singh A."/>
            <person name="Wilkins M.J."/>
            <person name="Karaoz U."/>
            <person name="Brodie E.L."/>
            <person name="Williams K.H."/>
            <person name="Hubbard S.S."/>
            <person name="Banfield J.F."/>
        </authorList>
    </citation>
    <scope>NUCLEOTIDE SEQUENCE [LARGE SCALE GENOMIC DNA]</scope>
</reference>
<dbReference type="GO" id="GO:0000287">
    <property type="term" value="F:magnesium ion binding"/>
    <property type="evidence" value="ECO:0007669"/>
    <property type="project" value="InterPro"/>
</dbReference>